<organism evidence="3 4">
    <name type="scientific">Lichenicola cladoniae</name>
    <dbReference type="NCBI Taxonomy" id="1484109"/>
    <lineage>
        <taxon>Bacteria</taxon>
        <taxon>Pseudomonadati</taxon>
        <taxon>Pseudomonadota</taxon>
        <taxon>Alphaproteobacteria</taxon>
        <taxon>Acetobacterales</taxon>
        <taxon>Acetobacteraceae</taxon>
        <taxon>Lichenicola</taxon>
    </lineage>
</organism>
<dbReference type="Pfam" id="PF00795">
    <property type="entry name" value="CN_hydrolase"/>
    <property type="match status" value="1"/>
</dbReference>
<feature type="domain" description="CN hydrolase" evidence="2">
    <location>
        <begin position="1"/>
        <end position="263"/>
    </location>
</feature>
<dbReference type="PROSITE" id="PS50263">
    <property type="entry name" value="CN_HYDROLASE"/>
    <property type="match status" value="1"/>
</dbReference>
<dbReference type="PANTHER" id="PTHR23088:SF27">
    <property type="entry name" value="DEAMINATED GLUTATHIONE AMIDASE"/>
    <property type="match status" value="1"/>
</dbReference>
<keyword evidence="4" id="KW-1185">Reference proteome</keyword>
<dbReference type="CDD" id="cd07572">
    <property type="entry name" value="nit"/>
    <property type="match status" value="1"/>
</dbReference>
<evidence type="ECO:0000313" key="3">
    <source>
        <dbReference type="EMBL" id="QKE88720.1"/>
    </source>
</evidence>
<dbReference type="InterPro" id="IPR045254">
    <property type="entry name" value="Nit1/2_C-N_Hydrolase"/>
</dbReference>
<proteinExistence type="predicted"/>
<sequence>MRISVIQMSPGHVKSENIAQASHLIAECIASDRPDLIVLPEIWTCLGGSRDTKFEAAEIIPGPGSDQEGGDAFRFLRQVAITNRIHVHGGSIGERAGGKLLNTSLLFDPEGRLIARYSKIHLFDIITPSGVGYRESDTYLAGNDVVTVPLAGSFGELRLGLAICYDIRFGELFHRLRQEGAELIILPAAFTAETGEAHWETLLRARAIETQCWLAAAGTVGAHHDADGHTRLTHGHSMIVDPWGTVTAQASTGIGWTTGSVDQDRTARVRAGIPVMDHRRLL</sequence>
<dbReference type="InterPro" id="IPR036526">
    <property type="entry name" value="C-N_Hydrolase_sf"/>
</dbReference>
<gene>
    <name evidence="3" type="ORF">HN018_00415</name>
</gene>
<protein>
    <submittedName>
        <fullName evidence="3">Carbon-nitrogen hydrolase family protein</fullName>
    </submittedName>
</protein>
<evidence type="ECO:0000259" key="2">
    <source>
        <dbReference type="PROSITE" id="PS50263"/>
    </source>
</evidence>
<dbReference type="InterPro" id="IPR003010">
    <property type="entry name" value="C-N_Hydrolase"/>
</dbReference>
<dbReference type="GO" id="GO:0016811">
    <property type="term" value="F:hydrolase activity, acting on carbon-nitrogen (but not peptide) bonds, in linear amides"/>
    <property type="evidence" value="ECO:0007669"/>
    <property type="project" value="InterPro"/>
</dbReference>
<keyword evidence="1 3" id="KW-0378">Hydrolase</keyword>
<dbReference type="KEGG" id="lck:HN018_00415"/>
<evidence type="ECO:0000256" key="1">
    <source>
        <dbReference type="ARBA" id="ARBA00022801"/>
    </source>
</evidence>
<dbReference type="SUPFAM" id="SSF56317">
    <property type="entry name" value="Carbon-nitrogen hydrolase"/>
    <property type="match status" value="1"/>
</dbReference>
<dbReference type="PANTHER" id="PTHR23088">
    <property type="entry name" value="NITRILASE-RELATED"/>
    <property type="match status" value="1"/>
</dbReference>
<dbReference type="EMBL" id="CP053708">
    <property type="protein sequence ID" value="QKE88720.1"/>
    <property type="molecule type" value="Genomic_DNA"/>
</dbReference>
<accession>A0A6M8HE72</accession>
<dbReference type="AlphaFoldDB" id="A0A6M8HE72"/>
<dbReference type="Gene3D" id="3.60.110.10">
    <property type="entry name" value="Carbon-nitrogen hydrolase"/>
    <property type="match status" value="1"/>
</dbReference>
<dbReference type="Proteomes" id="UP000500767">
    <property type="component" value="Chromosome"/>
</dbReference>
<reference evidence="3 4" key="1">
    <citation type="journal article" date="2014" name="World J. Microbiol. Biotechnol.">
        <title>Biodiversity and physiological characteristics of Antarctic and Arctic lichens-associated bacteria.</title>
        <authorList>
            <person name="Lee Y.M."/>
            <person name="Kim E.H."/>
            <person name="Lee H.K."/>
            <person name="Hong S.G."/>
        </authorList>
    </citation>
    <scope>NUCLEOTIDE SEQUENCE [LARGE SCALE GENOMIC DNA]</scope>
    <source>
        <strain evidence="3 4">PAMC 26569</strain>
    </source>
</reference>
<name>A0A6M8HE72_9PROT</name>
<evidence type="ECO:0000313" key="4">
    <source>
        <dbReference type="Proteomes" id="UP000500767"/>
    </source>
</evidence>
<dbReference type="RefSeq" id="WP_171837181.1">
    <property type="nucleotide sequence ID" value="NZ_CP053708.1"/>
</dbReference>